<dbReference type="EC" id="2.7.7.65" evidence="3"/>
<dbReference type="Pfam" id="PF00990">
    <property type="entry name" value="GGDEF"/>
    <property type="match status" value="1"/>
</dbReference>
<dbReference type="InterPro" id="IPR029787">
    <property type="entry name" value="Nucleotide_cyclase"/>
</dbReference>
<dbReference type="AlphaFoldDB" id="A0A240AVK8"/>
<proteinExistence type="predicted"/>
<dbReference type="InterPro" id="IPR043128">
    <property type="entry name" value="Rev_trsase/Diguanyl_cyclase"/>
</dbReference>
<comment type="catalytic activity">
    <reaction evidence="4">
        <text>2 GTP = 3',3'-c-di-GMP + 2 diphosphate</text>
        <dbReference type="Rhea" id="RHEA:24898"/>
        <dbReference type="ChEBI" id="CHEBI:33019"/>
        <dbReference type="ChEBI" id="CHEBI:37565"/>
        <dbReference type="ChEBI" id="CHEBI:58805"/>
        <dbReference type="EC" id="2.7.7.65"/>
    </reaction>
</comment>
<evidence type="ECO:0000256" key="4">
    <source>
        <dbReference type="ARBA" id="ARBA00034247"/>
    </source>
</evidence>
<comment type="pathway">
    <text evidence="2">Purine metabolism; 3',5'-cyclic di-GMP biosynthesis.</text>
</comment>
<dbReference type="RefSeq" id="WP_095095679.1">
    <property type="nucleotide sequence ID" value="NZ_CAMIQD010000003.1"/>
</dbReference>
<dbReference type="PANTHER" id="PTHR45138">
    <property type="entry name" value="REGULATORY COMPONENTS OF SENSORY TRANSDUCTION SYSTEM"/>
    <property type="match status" value="1"/>
</dbReference>
<keyword evidence="5" id="KW-0472">Membrane</keyword>
<protein>
    <recommendedName>
        <fullName evidence="3">diguanylate cyclase</fullName>
        <ecNumber evidence="3">2.7.7.65</ecNumber>
    </recommendedName>
</protein>
<accession>A0A240AVK8</accession>
<dbReference type="GO" id="GO:1902201">
    <property type="term" value="P:negative regulation of bacterial-type flagellum-dependent cell motility"/>
    <property type="evidence" value="ECO:0007669"/>
    <property type="project" value="TreeGrafter"/>
</dbReference>
<dbReference type="SUPFAM" id="SSF55073">
    <property type="entry name" value="Nucleotide cyclase"/>
    <property type="match status" value="1"/>
</dbReference>
<dbReference type="GO" id="GO:0043709">
    <property type="term" value="P:cell adhesion involved in single-species biofilm formation"/>
    <property type="evidence" value="ECO:0007669"/>
    <property type="project" value="TreeGrafter"/>
</dbReference>
<keyword evidence="8" id="KW-1185">Reference proteome</keyword>
<gene>
    <name evidence="7" type="primary">ycdT_1</name>
    <name evidence="7" type="ORF">SAMEA4384070_00672</name>
</gene>
<evidence type="ECO:0000256" key="5">
    <source>
        <dbReference type="SAM" id="Phobius"/>
    </source>
</evidence>
<evidence type="ECO:0000256" key="3">
    <source>
        <dbReference type="ARBA" id="ARBA00012528"/>
    </source>
</evidence>
<feature type="domain" description="GGDEF" evidence="6">
    <location>
        <begin position="217"/>
        <end position="351"/>
    </location>
</feature>
<name>A0A240AVK8_SERFI</name>
<reference evidence="7 8" key="1">
    <citation type="submission" date="2017-06" db="EMBL/GenBank/DDBJ databases">
        <authorList>
            <consortium name="Pathogen Informatics"/>
        </authorList>
    </citation>
    <scope>NUCLEOTIDE SEQUENCE [LARGE SCALE GENOMIC DNA]</scope>
    <source>
        <strain evidence="7 8">NCTC12148</strain>
    </source>
</reference>
<dbReference type="InterPro" id="IPR000160">
    <property type="entry name" value="GGDEF_dom"/>
</dbReference>
<dbReference type="PANTHER" id="PTHR45138:SF9">
    <property type="entry name" value="DIGUANYLATE CYCLASE DGCM-RELATED"/>
    <property type="match status" value="1"/>
</dbReference>
<dbReference type="Proteomes" id="UP000215134">
    <property type="component" value="Chromosome 1"/>
</dbReference>
<dbReference type="FunFam" id="3.30.70.270:FF:000001">
    <property type="entry name" value="Diguanylate cyclase domain protein"/>
    <property type="match status" value="1"/>
</dbReference>
<evidence type="ECO:0000313" key="8">
    <source>
        <dbReference type="Proteomes" id="UP000215134"/>
    </source>
</evidence>
<dbReference type="STRING" id="1411141.GCA_001590885_00413"/>
<dbReference type="OrthoDB" id="9812260at2"/>
<feature type="transmembrane region" description="Helical" evidence="5">
    <location>
        <begin position="101"/>
        <end position="126"/>
    </location>
</feature>
<sequence>MNARSYQELLNSKQRLSVFLFLLMNAASSVFTLLVPFNNKPSLTLPLLSIPIFCLAALLFTLQSPRQYIKKLNQFAIVVGLLWAAHIYVKSQYCAPNNQSFLLISLFSIFFISAIALTDNFIAFCLHAVPSAMVILLLDGMHNTMRILFTIVLPIIAFSIHHLMLKRSEIFTRTLVANLYHERDRFNNLSMLDPLTGLYNRRGLENKITMLPEPQTGRHFVLLLDIDRFKAYNDNYGHAMGDRALVQVAVAIRDAVRSRDIVARYGGEEFLVLLTNVDEEYAARLAERVRQRVLALEIPHQFNQLETTTVTLSAGISALEKLDVESAIGAADAALYLAKNSGRNTIQLAQNAPPAAG</sequence>
<dbReference type="PROSITE" id="PS50887">
    <property type="entry name" value="GGDEF"/>
    <property type="match status" value="1"/>
</dbReference>
<feature type="transmembrane region" description="Helical" evidence="5">
    <location>
        <begin position="147"/>
        <end position="165"/>
    </location>
</feature>
<comment type="cofactor">
    <cofactor evidence="1">
        <name>Mg(2+)</name>
        <dbReference type="ChEBI" id="CHEBI:18420"/>
    </cofactor>
</comment>
<organism evidence="7 8">
    <name type="scientific">Serratia ficaria</name>
    <dbReference type="NCBI Taxonomy" id="61651"/>
    <lineage>
        <taxon>Bacteria</taxon>
        <taxon>Pseudomonadati</taxon>
        <taxon>Pseudomonadota</taxon>
        <taxon>Gammaproteobacteria</taxon>
        <taxon>Enterobacterales</taxon>
        <taxon>Yersiniaceae</taxon>
        <taxon>Serratia</taxon>
    </lineage>
</organism>
<feature type="transmembrane region" description="Helical" evidence="5">
    <location>
        <begin position="16"/>
        <end position="37"/>
    </location>
</feature>
<dbReference type="InterPro" id="IPR050469">
    <property type="entry name" value="Diguanylate_Cyclase"/>
</dbReference>
<evidence type="ECO:0000256" key="1">
    <source>
        <dbReference type="ARBA" id="ARBA00001946"/>
    </source>
</evidence>
<keyword evidence="5" id="KW-0812">Transmembrane</keyword>
<dbReference type="NCBIfam" id="TIGR00254">
    <property type="entry name" value="GGDEF"/>
    <property type="match status" value="1"/>
</dbReference>
<dbReference type="GO" id="GO:0005886">
    <property type="term" value="C:plasma membrane"/>
    <property type="evidence" value="ECO:0007669"/>
    <property type="project" value="TreeGrafter"/>
</dbReference>
<dbReference type="Gene3D" id="3.30.70.270">
    <property type="match status" value="1"/>
</dbReference>
<dbReference type="SMART" id="SM00267">
    <property type="entry name" value="GGDEF"/>
    <property type="match status" value="1"/>
</dbReference>
<evidence type="ECO:0000256" key="2">
    <source>
        <dbReference type="ARBA" id="ARBA00004665"/>
    </source>
</evidence>
<dbReference type="CDD" id="cd01949">
    <property type="entry name" value="GGDEF"/>
    <property type="match status" value="1"/>
</dbReference>
<dbReference type="GO" id="GO:0052621">
    <property type="term" value="F:diguanylate cyclase activity"/>
    <property type="evidence" value="ECO:0007669"/>
    <property type="project" value="UniProtKB-EC"/>
</dbReference>
<dbReference type="KEGG" id="sfj:SAMEA4384070_0672"/>
<feature type="transmembrane region" description="Helical" evidence="5">
    <location>
        <begin position="43"/>
        <end position="60"/>
    </location>
</feature>
<feature type="transmembrane region" description="Helical" evidence="5">
    <location>
        <begin position="72"/>
        <end position="89"/>
    </location>
</feature>
<keyword evidence="7" id="KW-0808">Transferase</keyword>
<keyword evidence="5" id="KW-1133">Transmembrane helix</keyword>
<keyword evidence="7" id="KW-0548">Nucleotidyltransferase</keyword>
<evidence type="ECO:0000259" key="6">
    <source>
        <dbReference type="PROSITE" id="PS50887"/>
    </source>
</evidence>
<dbReference type="GeneID" id="75025857"/>
<dbReference type="EMBL" id="LT906479">
    <property type="protein sequence ID" value="SNV87390.1"/>
    <property type="molecule type" value="Genomic_DNA"/>
</dbReference>
<evidence type="ECO:0000313" key="7">
    <source>
        <dbReference type="EMBL" id="SNV87390.1"/>
    </source>
</evidence>